<proteinExistence type="predicted"/>
<feature type="transmembrane region" description="Helical" evidence="1">
    <location>
        <begin position="32"/>
        <end position="54"/>
    </location>
</feature>
<keyword evidence="1" id="KW-1133">Transmembrane helix</keyword>
<keyword evidence="2" id="KW-1185">Reference proteome</keyword>
<organism evidence="2 3">
    <name type="scientific">Mesocricetus auratus</name>
    <name type="common">Golden hamster</name>
    <dbReference type="NCBI Taxonomy" id="10036"/>
    <lineage>
        <taxon>Eukaryota</taxon>
        <taxon>Metazoa</taxon>
        <taxon>Chordata</taxon>
        <taxon>Craniata</taxon>
        <taxon>Vertebrata</taxon>
        <taxon>Euteleostomi</taxon>
        <taxon>Mammalia</taxon>
        <taxon>Eutheria</taxon>
        <taxon>Euarchontoglires</taxon>
        <taxon>Glires</taxon>
        <taxon>Rodentia</taxon>
        <taxon>Myomorpha</taxon>
        <taxon>Muroidea</taxon>
        <taxon>Cricetidae</taxon>
        <taxon>Cricetinae</taxon>
        <taxon>Mesocricetus</taxon>
    </lineage>
</organism>
<protein>
    <submittedName>
        <fullName evidence="3">Transmembrane protein 253 isoform X1</fullName>
    </submittedName>
</protein>
<evidence type="ECO:0000313" key="3">
    <source>
        <dbReference type="RefSeq" id="XP_040592645.1"/>
    </source>
</evidence>
<evidence type="ECO:0000256" key="1">
    <source>
        <dbReference type="SAM" id="Phobius"/>
    </source>
</evidence>
<accession>A0ABM2WPF3</accession>
<dbReference type="GeneID" id="101837846"/>
<keyword evidence="1" id="KW-0472">Membrane</keyword>
<dbReference type="RefSeq" id="XP_040592645.1">
    <property type="nucleotide sequence ID" value="XM_040736711.1"/>
</dbReference>
<reference evidence="3" key="1">
    <citation type="submission" date="2025-08" db="UniProtKB">
        <authorList>
            <consortium name="RefSeq"/>
        </authorList>
    </citation>
    <scope>IDENTIFICATION</scope>
    <source>
        <tissue evidence="3">Liver</tissue>
    </source>
</reference>
<keyword evidence="1 3" id="KW-0812">Transmembrane</keyword>
<dbReference type="PANTHER" id="PTHR37359">
    <property type="entry name" value="TRANSMEMBRANE PROTEIN 253"/>
    <property type="match status" value="1"/>
</dbReference>
<gene>
    <name evidence="3" type="primary">Tmem253</name>
</gene>
<feature type="transmembrane region" description="Helical" evidence="1">
    <location>
        <begin position="96"/>
        <end position="115"/>
    </location>
</feature>
<dbReference type="PANTHER" id="PTHR37359:SF1">
    <property type="entry name" value="TRANSMEMBRANE PROTEIN 253"/>
    <property type="match status" value="1"/>
</dbReference>
<feature type="transmembrane region" description="Helical" evidence="1">
    <location>
        <begin position="135"/>
        <end position="159"/>
    </location>
</feature>
<feature type="transmembrane region" description="Helical" evidence="1">
    <location>
        <begin position="66"/>
        <end position="84"/>
    </location>
</feature>
<dbReference type="Proteomes" id="UP000886700">
    <property type="component" value="Unplaced"/>
</dbReference>
<dbReference type="InterPro" id="IPR038874">
    <property type="entry name" value="TMEM253"/>
</dbReference>
<evidence type="ECO:0000313" key="2">
    <source>
        <dbReference type="Proteomes" id="UP000886700"/>
    </source>
</evidence>
<name>A0ABM2WPF3_MESAU</name>
<sequence>MDHTADLPRQERPSLRLEKLQHWARHRQSGQLLAVAVSQLWLATAMVPLTALVACVRSACRMGTALPLWPAASGFLTGVITLELRRAPCIWKVRAMMISNTFNLILGFIVVVTEVTKTALGPAPTAPSSQLTGLLVLKVSAEAFALGGALASTYALFLLSQRKPGCLARSSLHYQELREGLSEVEEVSGLENGPVVASTGN</sequence>